<dbReference type="RefSeq" id="XP_014483468.1">
    <property type="nucleotide sequence ID" value="XM_014627982.1"/>
</dbReference>
<dbReference type="OrthoDB" id="5394539at2759"/>
<accession>A0A6P3XZT2</accession>
<dbReference type="CTD" id="136040168"/>
<dbReference type="KEGG" id="dqu:106748996"/>
<dbReference type="AlphaFoldDB" id="A0A6P3XZT2"/>
<dbReference type="SUPFAM" id="SSF52954">
    <property type="entry name" value="Class II aaRS ABD-related"/>
    <property type="match status" value="1"/>
</dbReference>
<evidence type="ECO:0000313" key="1">
    <source>
        <dbReference type="Proteomes" id="UP000515204"/>
    </source>
</evidence>
<dbReference type="InterPro" id="IPR036621">
    <property type="entry name" value="Anticodon-bd_dom_sf"/>
</dbReference>
<organism evidence="1 2">
    <name type="scientific">Dinoponera quadriceps</name>
    <name type="common">South American ant</name>
    <dbReference type="NCBI Taxonomy" id="609295"/>
    <lineage>
        <taxon>Eukaryota</taxon>
        <taxon>Metazoa</taxon>
        <taxon>Ecdysozoa</taxon>
        <taxon>Arthropoda</taxon>
        <taxon>Hexapoda</taxon>
        <taxon>Insecta</taxon>
        <taxon>Pterygota</taxon>
        <taxon>Neoptera</taxon>
        <taxon>Endopterygota</taxon>
        <taxon>Hymenoptera</taxon>
        <taxon>Apocrita</taxon>
        <taxon>Aculeata</taxon>
        <taxon>Formicoidea</taxon>
        <taxon>Formicidae</taxon>
        <taxon>Ponerinae</taxon>
        <taxon>Ponerini</taxon>
        <taxon>Dinoponera</taxon>
    </lineage>
</organism>
<protein>
    <submittedName>
        <fullName evidence="2">DNA polymerase subunit gamma-2, mitochondrial-like isoform X1</fullName>
    </submittedName>
</protein>
<gene>
    <name evidence="2" type="primary">LOC106748996</name>
</gene>
<keyword evidence="1" id="KW-1185">Reference proteome</keyword>
<dbReference type="SUPFAM" id="SSF55681">
    <property type="entry name" value="Class II aaRS and biotin synthetases"/>
    <property type="match status" value="1"/>
</dbReference>
<dbReference type="Proteomes" id="UP000515204">
    <property type="component" value="Unplaced"/>
</dbReference>
<reference evidence="2" key="1">
    <citation type="submission" date="2025-08" db="UniProtKB">
        <authorList>
            <consortium name="RefSeq"/>
        </authorList>
    </citation>
    <scope>IDENTIFICATION</scope>
</reference>
<dbReference type="Gene3D" id="3.40.50.800">
    <property type="entry name" value="Anticodon-binding domain"/>
    <property type="match status" value="1"/>
</dbReference>
<sequence>MRSKKQVWFKGMSLEAVLKTVSPYFLALSERGFTYGPQGRLLLRNLEEYWFTYCVTMPPYNVFPCDTSMSDTLQQLQSTSMAKDVPFALVTLTTTKNVGAWNESLVNDISYRVGSHRIAKINVITDALNSKSLLHNKQRERKVWWRKFAQCPSRFVLAEAKKVKNLDVTEIQARFPFGNITVETITHYPVTRKLYPQTESSKDNVADMHMVEHVASLDWGCLALLCDSHMSDKSSRAYIHPKLSPYKTTFRLERGENETASDLEDLSRFVLYLNNMLRTNGIHTILTSTDQVVEMCLIPFVVSVDRTSLKNGIVHVENPTMALKEPVQITDLVEYITTCCS</sequence>
<dbReference type="Gene3D" id="3.30.930.10">
    <property type="entry name" value="Bira Bifunctional Protein, Domain 2"/>
    <property type="match status" value="1"/>
</dbReference>
<evidence type="ECO:0000313" key="2">
    <source>
        <dbReference type="RefSeq" id="XP_014483468.1"/>
    </source>
</evidence>
<proteinExistence type="predicted"/>
<dbReference type="GeneID" id="106748996"/>
<name>A0A6P3XZT2_DINQU</name>
<dbReference type="InterPro" id="IPR045864">
    <property type="entry name" value="aa-tRNA-synth_II/BPL/LPL"/>
</dbReference>